<proteinExistence type="predicted"/>
<name>A0ACC3SGW1_9PEZI</name>
<dbReference type="EMBL" id="JAMKPW020000011">
    <property type="protein sequence ID" value="KAK8213482.1"/>
    <property type="molecule type" value="Genomic_DNA"/>
</dbReference>
<evidence type="ECO:0000313" key="2">
    <source>
        <dbReference type="Proteomes" id="UP001320706"/>
    </source>
</evidence>
<protein>
    <submittedName>
        <fullName evidence="1">Uncharacterized protein</fullName>
    </submittedName>
</protein>
<organism evidence="1 2">
    <name type="scientific">Zalaria obscura</name>
    <dbReference type="NCBI Taxonomy" id="2024903"/>
    <lineage>
        <taxon>Eukaryota</taxon>
        <taxon>Fungi</taxon>
        <taxon>Dikarya</taxon>
        <taxon>Ascomycota</taxon>
        <taxon>Pezizomycotina</taxon>
        <taxon>Dothideomycetes</taxon>
        <taxon>Dothideomycetidae</taxon>
        <taxon>Dothideales</taxon>
        <taxon>Zalariaceae</taxon>
        <taxon>Zalaria</taxon>
    </lineage>
</organism>
<sequence>MNGSADRAGSEPSDSSEDFYAEEQDRATIPHGSTPGQNGFNGDDDHMSLESQSVRMSPEPYARLEDSTKIIPEGGAGKRKLEMEPASQPPKRPRVTLKPADIYSRTVPRTRGVPAEVWQHVFTFLPPDALSRCLSVNRAFNMYLTCLEANTTAPLSISRNLLQVVKSDSIWEVSRKTFSPNLPRPLEGLSELDMFKLLGGSFCQLCGVAPHPTGHWDTGPGPGPDGDVDVLLSAAKSLKPGLAHAFQTPSMHYIPSTLQATGLVPKGTHMSKHERSLAPTVSANRAAFFKLRGVFLFFYTIELESLVAHPLPQRVNTVTSDESTTPVGYGTPQQSMPPFRATRNAQEVAEAKALRRAEIERLCREEFEPPLYYNVLRHMESFQAAVQIGHPLTESAWSLLKPRLLAQRDAAEQVEYLRAEQERALQAAIPDPSYTDVPSKASQEAADRAYEISQGPVRNVLGSLADEVIRQNWRGGAAVTKNNAPSFAADILLTTRKRYLEIASTSPALVNISPEGRGSQSPHERAFLSLDNMKWVYDNKIKNVAEKLRKDLFVCSACEGIFRYYAFEGMMQHYGAKHTTDFSKGNIVVHWQTAEWPEECPFEEDPVLAEARFNGGGTSATPQMGVPGSSAYPFASPLSFVNTPYAHNGPFAPPAVSGLPTSGEGYHSAQQAFSPPAQTTALSIAQMFSGYQAPPPPAPSTSVLTQPYAFPPPATMPASPAYGSLMPPPKLYQDQLNELAIVAREVWDSTSGVKDLQECVRIQVVLHHVVSRFKERFSNEPTLDLLTDALVNHPLMRPIKNASNLACRTCISSNLDGSGAYQSYSSRIADSKMYNVSSLITHFKTVHLGGSVTSTPSFDWKSDMIELPEDQLIKDLQHAPGMDDDKLATIAQAFPRVFAGDLPRIGLVKEPLQMSDKYMSPEAIREWQKQQKLKRKTKKKDNKAGYSESTTRAPKTDYQDPSYDEPDTDRSGDAPPPAAEDEYDPRHPMIEPLDSKYQRRRSGGKRHSGNHRDRNGRRTHNGRPNAVNDNVSLSLPACRDFTDTLQDYDNGSYRPRDNVSSPANVSVPQYNPSAAANLLAGLDPTTLAALATITSQQAAGNALARARSRSASLGRDGPELDSDTLVGSGRSNHKRPRTEGRRKRNHQPAPPPIQDRVTPEEERVIRGPDAPAGEPYAGEYYEEQYPSSQHLRQEWRPVEEPRAYYGGPPRAEQLVIRGHPGQYQEYHPRQPQPIERLLSPGYNRLPPEYAHDEHGHVRRLDPRYADTPTQYISRQEQDHLRERYRYEEPPRYVDQFGRPVEVVIVDDVPPPRASARYAAPPYEPAYRAPQPQVVEYTQPPPQAYDGRHYVYYEDRTPPEHMSRGVMRAAPAGVPMREEPRYIYDDARASVGR</sequence>
<dbReference type="Proteomes" id="UP001320706">
    <property type="component" value="Unassembled WGS sequence"/>
</dbReference>
<gene>
    <name evidence="1" type="ORF">M8818_002784</name>
</gene>
<accession>A0ACC3SGW1</accession>
<comment type="caution">
    <text evidence="1">The sequence shown here is derived from an EMBL/GenBank/DDBJ whole genome shotgun (WGS) entry which is preliminary data.</text>
</comment>
<keyword evidence="2" id="KW-1185">Reference proteome</keyword>
<evidence type="ECO:0000313" key="1">
    <source>
        <dbReference type="EMBL" id="KAK8213482.1"/>
    </source>
</evidence>
<reference evidence="1" key="1">
    <citation type="submission" date="2024-02" db="EMBL/GenBank/DDBJ databases">
        <title>Metagenome Assembled Genome of Zalaria obscura JY119.</title>
        <authorList>
            <person name="Vighnesh L."/>
            <person name="Jagadeeshwari U."/>
            <person name="Venkata Ramana C."/>
            <person name="Sasikala C."/>
        </authorList>
    </citation>
    <scope>NUCLEOTIDE SEQUENCE</scope>
    <source>
        <strain evidence="1">JY119</strain>
    </source>
</reference>